<proteinExistence type="predicted"/>
<sequence length="129" mass="14636">MNMRYDARVNRPVIINPKSINLVSKVESPLYDESIGTPGDSVRRKGISLKEMFDISYAVHPPRSNEKIMSAANEPIKTKTGGIRQLTQLISSNKQQHKEGVHRRKDFDLNLEAATLLRRRKALVEPKSI</sequence>
<accession>A0A9N8Z967</accession>
<name>A0A9N8Z967_9GLOM</name>
<organism evidence="1 2">
    <name type="scientific">Diversispora eburnea</name>
    <dbReference type="NCBI Taxonomy" id="1213867"/>
    <lineage>
        <taxon>Eukaryota</taxon>
        <taxon>Fungi</taxon>
        <taxon>Fungi incertae sedis</taxon>
        <taxon>Mucoromycota</taxon>
        <taxon>Glomeromycotina</taxon>
        <taxon>Glomeromycetes</taxon>
        <taxon>Diversisporales</taxon>
        <taxon>Diversisporaceae</taxon>
        <taxon>Diversispora</taxon>
    </lineage>
</organism>
<dbReference type="AlphaFoldDB" id="A0A9N8Z967"/>
<reference evidence="1" key="1">
    <citation type="submission" date="2021-06" db="EMBL/GenBank/DDBJ databases">
        <authorList>
            <person name="Kallberg Y."/>
            <person name="Tangrot J."/>
            <person name="Rosling A."/>
        </authorList>
    </citation>
    <scope>NUCLEOTIDE SEQUENCE</scope>
    <source>
        <strain evidence="1">AZ414A</strain>
    </source>
</reference>
<dbReference type="EMBL" id="CAJVPK010000206">
    <property type="protein sequence ID" value="CAG8474156.1"/>
    <property type="molecule type" value="Genomic_DNA"/>
</dbReference>
<keyword evidence="2" id="KW-1185">Reference proteome</keyword>
<evidence type="ECO:0000313" key="1">
    <source>
        <dbReference type="EMBL" id="CAG8474156.1"/>
    </source>
</evidence>
<dbReference type="Proteomes" id="UP000789706">
    <property type="component" value="Unassembled WGS sequence"/>
</dbReference>
<comment type="caution">
    <text evidence="1">The sequence shown here is derived from an EMBL/GenBank/DDBJ whole genome shotgun (WGS) entry which is preliminary data.</text>
</comment>
<evidence type="ECO:0000313" key="2">
    <source>
        <dbReference type="Proteomes" id="UP000789706"/>
    </source>
</evidence>
<gene>
    <name evidence="1" type="ORF">DEBURN_LOCUS3308</name>
</gene>
<protein>
    <submittedName>
        <fullName evidence="1">3474_t:CDS:1</fullName>
    </submittedName>
</protein>